<comment type="caution">
    <text evidence="3">The sequence shown here is derived from an EMBL/GenBank/DDBJ whole genome shotgun (WGS) entry which is preliminary data.</text>
</comment>
<dbReference type="Pfam" id="PF00892">
    <property type="entry name" value="EamA"/>
    <property type="match status" value="2"/>
</dbReference>
<name>A4CEB8_9GAMM</name>
<keyword evidence="4" id="KW-1185">Reference proteome</keyword>
<dbReference type="HOGENOM" id="CLU_033863_15_4_6"/>
<evidence type="ECO:0000313" key="3">
    <source>
        <dbReference type="EMBL" id="EAR26930.1"/>
    </source>
</evidence>
<dbReference type="RefSeq" id="WP_009839173.1">
    <property type="nucleotide sequence ID" value="NZ_AAOH01000008.1"/>
</dbReference>
<keyword evidence="1" id="KW-0472">Membrane</keyword>
<dbReference type="OrthoDB" id="5810973at2"/>
<feature type="transmembrane region" description="Helical" evidence="1">
    <location>
        <begin position="150"/>
        <end position="169"/>
    </location>
</feature>
<feature type="transmembrane region" description="Helical" evidence="1">
    <location>
        <begin position="181"/>
        <end position="202"/>
    </location>
</feature>
<protein>
    <recommendedName>
        <fullName evidence="2">EamA domain-containing protein</fullName>
    </recommendedName>
</protein>
<accession>A4CEB8</accession>
<feature type="transmembrane region" description="Helical" evidence="1">
    <location>
        <begin position="91"/>
        <end position="112"/>
    </location>
</feature>
<dbReference type="InterPro" id="IPR037185">
    <property type="entry name" value="EmrE-like"/>
</dbReference>
<dbReference type="InterPro" id="IPR000620">
    <property type="entry name" value="EamA_dom"/>
</dbReference>
<dbReference type="Proteomes" id="UP000006201">
    <property type="component" value="Unassembled WGS sequence"/>
</dbReference>
<feature type="transmembrane region" description="Helical" evidence="1">
    <location>
        <begin position="263"/>
        <end position="282"/>
    </location>
</feature>
<feature type="domain" description="EamA" evidence="2">
    <location>
        <begin position="6"/>
        <end position="135"/>
    </location>
</feature>
<dbReference type="GO" id="GO:0016020">
    <property type="term" value="C:membrane"/>
    <property type="evidence" value="ECO:0007669"/>
    <property type="project" value="InterPro"/>
</dbReference>
<dbReference type="eggNOG" id="COG0697">
    <property type="taxonomic scope" value="Bacteria"/>
</dbReference>
<dbReference type="AlphaFoldDB" id="A4CEB8"/>
<sequence length="303" mass="33657">MPASLWPIFYVLVSAIFMATIGIFARFAALPAEHITFYRLAIGASCVLLYLVVSRQQRAIWHKPAWSTVLNGVMLASFMVCYIEAMHYTSMANAIMLIYLAPLFAAVVAHFLYQERLGIASVVAIMLALFGFAMMMNFKWSFTHAEQEQVGLFYGVLSMLSYGTFILLNRKKTIHSPYQSTLIQLLVGSLCVLPFVLTHPVAITFNQGLWLLAIGIIPGFLAMLFAVKALRELPAMTFSTLAYIEPVAVVIMAWLIFNEQLGILQQVGCGLIIAAGIAQSFVEHSNKKRRALKVKAETYVSAQ</sequence>
<dbReference type="STRING" id="87626.PTD2_10128"/>
<feature type="transmembrane region" description="Helical" evidence="1">
    <location>
        <begin position="119"/>
        <end position="138"/>
    </location>
</feature>
<feature type="domain" description="EamA" evidence="2">
    <location>
        <begin position="150"/>
        <end position="275"/>
    </location>
</feature>
<feature type="transmembrane region" description="Helical" evidence="1">
    <location>
        <begin position="35"/>
        <end position="53"/>
    </location>
</feature>
<dbReference type="SUPFAM" id="SSF103481">
    <property type="entry name" value="Multidrug resistance efflux transporter EmrE"/>
    <property type="match status" value="2"/>
</dbReference>
<feature type="transmembrane region" description="Helical" evidence="1">
    <location>
        <begin position="65"/>
        <end position="85"/>
    </location>
</feature>
<organism evidence="3 4">
    <name type="scientific">Pseudoalteromonas tunicata D2</name>
    <dbReference type="NCBI Taxonomy" id="87626"/>
    <lineage>
        <taxon>Bacteria</taxon>
        <taxon>Pseudomonadati</taxon>
        <taxon>Pseudomonadota</taxon>
        <taxon>Gammaproteobacteria</taxon>
        <taxon>Alteromonadales</taxon>
        <taxon>Pseudoalteromonadaceae</taxon>
        <taxon>Pseudoalteromonas</taxon>
    </lineage>
</organism>
<evidence type="ECO:0000256" key="1">
    <source>
        <dbReference type="SAM" id="Phobius"/>
    </source>
</evidence>
<feature type="transmembrane region" description="Helical" evidence="1">
    <location>
        <begin position="238"/>
        <end position="257"/>
    </location>
</feature>
<feature type="transmembrane region" description="Helical" evidence="1">
    <location>
        <begin position="208"/>
        <end position="226"/>
    </location>
</feature>
<evidence type="ECO:0000259" key="2">
    <source>
        <dbReference type="Pfam" id="PF00892"/>
    </source>
</evidence>
<reference evidence="3 4" key="1">
    <citation type="submission" date="2006-02" db="EMBL/GenBank/DDBJ databases">
        <authorList>
            <person name="Moran M.A."/>
            <person name="Kjelleberg S."/>
            <person name="Egan S."/>
            <person name="Saunders N."/>
            <person name="Thomas T."/>
            <person name="Ferriera S."/>
            <person name="Johnson J."/>
            <person name="Kravitz S."/>
            <person name="Halpern A."/>
            <person name="Remington K."/>
            <person name="Beeson K."/>
            <person name="Tran B."/>
            <person name="Rogers Y.-H."/>
            <person name="Friedman R."/>
            <person name="Venter J.C."/>
        </authorList>
    </citation>
    <scope>NUCLEOTIDE SEQUENCE [LARGE SCALE GENOMIC DNA]</scope>
    <source>
        <strain evidence="3 4">D2</strain>
    </source>
</reference>
<proteinExistence type="predicted"/>
<dbReference type="PANTHER" id="PTHR22911:SF79">
    <property type="entry name" value="MOBA-LIKE NTP TRANSFERASE DOMAIN-CONTAINING PROTEIN"/>
    <property type="match status" value="1"/>
</dbReference>
<gene>
    <name evidence="3" type="ORF">PTD2_10128</name>
</gene>
<dbReference type="EMBL" id="AAOH01000008">
    <property type="protein sequence ID" value="EAR26930.1"/>
    <property type="molecule type" value="Genomic_DNA"/>
</dbReference>
<keyword evidence="1" id="KW-1133">Transmembrane helix</keyword>
<feature type="transmembrane region" description="Helical" evidence="1">
    <location>
        <begin position="7"/>
        <end position="29"/>
    </location>
</feature>
<dbReference type="PANTHER" id="PTHR22911">
    <property type="entry name" value="ACYL-MALONYL CONDENSING ENZYME-RELATED"/>
    <property type="match status" value="1"/>
</dbReference>
<dbReference type="Gene3D" id="1.10.3730.20">
    <property type="match status" value="1"/>
</dbReference>
<evidence type="ECO:0000313" key="4">
    <source>
        <dbReference type="Proteomes" id="UP000006201"/>
    </source>
</evidence>
<keyword evidence="1" id="KW-0812">Transmembrane</keyword>